<gene>
    <name evidence="1" type="ORF">NA8A_20030</name>
</gene>
<proteinExistence type="predicted"/>
<evidence type="ECO:0000313" key="1">
    <source>
        <dbReference type="EMBL" id="EKF40673.1"/>
    </source>
</evidence>
<name>K2MZL5_9HYPH</name>
<sequence length="54" mass="5914">MLMRRFTIVCLLTALFGMGLAILVAEASRPSGDWRDNRPIACTVATGPCARPHR</sequence>
<dbReference type="RefSeq" id="WP_009452219.1">
    <property type="nucleotide sequence ID" value="NZ_AMSI01000016.1"/>
</dbReference>
<dbReference type="AlphaFoldDB" id="K2MZL5"/>
<dbReference type="EMBL" id="AMSI01000016">
    <property type="protein sequence ID" value="EKF40673.1"/>
    <property type="molecule type" value="Genomic_DNA"/>
</dbReference>
<organism evidence="1 2">
    <name type="scientific">Nitratireductor indicus C115</name>
    <dbReference type="NCBI Taxonomy" id="1231190"/>
    <lineage>
        <taxon>Bacteria</taxon>
        <taxon>Pseudomonadati</taxon>
        <taxon>Pseudomonadota</taxon>
        <taxon>Alphaproteobacteria</taxon>
        <taxon>Hyphomicrobiales</taxon>
        <taxon>Phyllobacteriaceae</taxon>
        <taxon>Nitratireductor</taxon>
    </lineage>
</organism>
<protein>
    <submittedName>
        <fullName evidence="1">Uncharacterized protein</fullName>
    </submittedName>
</protein>
<dbReference type="STRING" id="721133.SAMN05216176_103372"/>
<comment type="caution">
    <text evidence="1">The sequence shown here is derived from an EMBL/GenBank/DDBJ whole genome shotgun (WGS) entry which is preliminary data.</text>
</comment>
<dbReference type="PATRIC" id="fig|1231190.3.peg.4140"/>
<dbReference type="Proteomes" id="UP000007374">
    <property type="component" value="Unassembled WGS sequence"/>
</dbReference>
<keyword evidence="2" id="KW-1185">Reference proteome</keyword>
<reference evidence="1 2" key="1">
    <citation type="journal article" date="2012" name="J. Bacteriol.">
        <title>Genome Sequence of Nitratireductor indicus Type Strain C115.</title>
        <authorList>
            <person name="Lai Q."/>
            <person name="Li G."/>
            <person name="Yu Z."/>
            <person name="Shao Z."/>
        </authorList>
    </citation>
    <scope>NUCLEOTIDE SEQUENCE [LARGE SCALE GENOMIC DNA]</scope>
    <source>
        <strain evidence="1 2">C115</strain>
    </source>
</reference>
<accession>K2MZL5</accession>
<evidence type="ECO:0000313" key="2">
    <source>
        <dbReference type="Proteomes" id="UP000007374"/>
    </source>
</evidence>